<feature type="transmembrane region" description="Helical" evidence="6">
    <location>
        <begin position="78"/>
        <end position="101"/>
    </location>
</feature>
<comment type="caution">
    <text evidence="8">The sequence shown here is derived from an EMBL/GenBank/DDBJ whole genome shotgun (WGS) entry which is preliminary data.</text>
</comment>
<dbReference type="AlphaFoldDB" id="A0A9W8TBP6"/>
<dbReference type="PANTHER" id="PTHR48022">
    <property type="entry name" value="PLASTIDIC GLUCOSE TRANSPORTER 4"/>
    <property type="match status" value="1"/>
</dbReference>
<feature type="domain" description="Major facilitator superfamily (MFS) profile" evidence="7">
    <location>
        <begin position="1"/>
        <end position="168"/>
    </location>
</feature>
<comment type="similarity">
    <text evidence="2">Belongs to the major facilitator superfamily. Sugar transporter (TC 2.A.1.1) family.</text>
</comment>
<dbReference type="Pfam" id="PF00083">
    <property type="entry name" value="Sugar_tr"/>
    <property type="match status" value="1"/>
</dbReference>
<dbReference type="EMBL" id="JAPEUR010000599">
    <property type="protein sequence ID" value="KAJ4307958.1"/>
    <property type="molecule type" value="Genomic_DNA"/>
</dbReference>
<feature type="transmembrane region" description="Helical" evidence="6">
    <location>
        <begin position="113"/>
        <end position="133"/>
    </location>
</feature>
<dbReference type="SUPFAM" id="SSF103473">
    <property type="entry name" value="MFS general substrate transporter"/>
    <property type="match status" value="1"/>
</dbReference>
<keyword evidence="4 6" id="KW-1133">Transmembrane helix</keyword>
<evidence type="ECO:0000256" key="4">
    <source>
        <dbReference type="ARBA" id="ARBA00022989"/>
    </source>
</evidence>
<evidence type="ECO:0000256" key="3">
    <source>
        <dbReference type="ARBA" id="ARBA00022692"/>
    </source>
</evidence>
<evidence type="ECO:0000256" key="5">
    <source>
        <dbReference type="ARBA" id="ARBA00023136"/>
    </source>
</evidence>
<accession>A0A9W8TBP6</accession>
<dbReference type="Proteomes" id="UP001140502">
    <property type="component" value="Unassembled WGS sequence"/>
</dbReference>
<feature type="transmembrane region" description="Helical" evidence="6">
    <location>
        <begin position="45"/>
        <end position="63"/>
    </location>
</feature>
<dbReference type="InterPro" id="IPR005828">
    <property type="entry name" value="MFS_sugar_transport-like"/>
</dbReference>
<organism evidence="8 9">
    <name type="scientific">Fusarium piperis</name>
    <dbReference type="NCBI Taxonomy" id="1435070"/>
    <lineage>
        <taxon>Eukaryota</taxon>
        <taxon>Fungi</taxon>
        <taxon>Dikarya</taxon>
        <taxon>Ascomycota</taxon>
        <taxon>Pezizomycotina</taxon>
        <taxon>Sordariomycetes</taxon>
        <taxon>Hypocreomycetidae</taxon>
        <taxon>Hypocreales</taxon>
        <taxon>Nectriaceae</taxon>
        <taxon>Fusarium</taxon>
        <taxon>Fusarium solani species complex</taxon>
    </lineage>
</organism>
<dbReference type="GO" id="GO:0005351">
    <property type="term" value="F:carbohydrate:proton symporter activity"/>
    <property type="evidence" value="ECO:0007669"/>
    <property type="project" value="TreeGrafter"/>
</dbReference>
<comment type="subcellular location">
    <subcellularLocation>
        <location evidence="1">Membrane</location>
        <topology evidence="1">Multi-pass membrane protein</topology>
    </subcellularLocation>
</comment>
<evidence type="ECO:0000256" key="1">
    <source>
        <dbReference type="ARBA" id="ARBA00004141"/>
    </source>
</evidence>
<keyword evidence="3 6" id="KW-0812">Transmembrane</keyword>
<dbReference type="InterPro" id="IPR005829">
    <property type="entry name" value="Sugar_transporter_CS"/>
</dbReference>
<evidence type="ECO:0000256" key="6">
    <source>
        <dbReference type="SAM" id="Phobius"/>
    </source>
</evidence>
<dbReference type="OrthoDB" id="5296287at2759"/>
<dbReference type="InterPro" id="IPR020846">
    <property type="entry name" value="MFS_dom"/>
</dbReference>
<gene>
    <name evidence="8" type="ORF">N0V84_012386</name>
</gene>
<evidence type="ECO:0000259" key="7">
    <source>
        <dbReference type="PROSITE" id="PS50850"/>
    </source>
</evidence>
<evidence type="ECO:0000313" key="9">
    <source>
        <dbReference type="Proteomes" id="UP001140502"/>
    </source>
</evidence>
<dbReference type="InterPro" id="IPR036259">
    <property type="entry name" value="MFS_trans_sf"/>
</dbReference>
<sequence length="221" mass="24728">MSIMGLGGDSARSMFLSGMYGLSKFFFSIIASFFFIDALGRRRSLFVGISIQLISHIYIGVFIKQHQEASVSSAASEAAIAAIFLHAFGYAVSLLVLPYVFGGELWPNRIRSFGGAISQTFHWLFIYVVKYSIPSLLELTDNWGAFIFFAGWCFLGLVYVFFMVPEISGFSVEEIDHLFKGPWFNAYRGSQRRTVIESVETGDSRLPDGQSKDKQEVVCKV</sequence>
<proteinExistence type="inferred from homology"/>
<reference evidence="8" key="1">
    <citation type="submission" date="2022-10" db="EMBL/GenBank/DDBJ databases">
        <title>Tapping the CABI collections for fungal endophytes: first genome assemblies for Collariella, Neodidymelliopsis, Ascochyta clinopodiicola, Didymella pomorum, Didymosphaeria variabile, Neocosmospora piperis and Neocucurbitaria cava.</title>
        <authorList>
            <person name="Hill R."/>
        </authorList>
    </citation>
    <scope>NUCLEOTIDE SEQUENCE</scope>
    <source>
        <strain evidence="8">IMI 366586</strain>
    </source>
</reference>
<dbReference type="Gene3D" id="1.20.1250.20">
    <property type="entry name" value="MFS general substrate transporter like domains"/>
    <property type="match status" value="1"/>
</dbReference>
<dbReference type="PROSITE" id="PS00216">
    <property type="entry name" value="SUGAR_TRANSPORT_1"/>
    <property type="match status" value="1"/>
</dbReference>
<evidence type="ECO:0000256" key="2">
    <source>
        <dbReference type="ARBA" id="ARBA00010992"/>
    </source>
</evidence>
<evidence type="ECO:0000313" key="8">
    <source>
        <dbReference type="EMBL" id="KAJ4307958.1"/>
    </source>
</evidence>
<dbReference type="GO" id="GO:0016020">
    <property type="term" value="C:membrane"/>
    <property type="evidence" value="ECO:0007669"/>
    <property type="project" value="UniProtKB-SubCell"/>
</dbReference>
<dbReference type="PROSITE" id="PS50850">
    <property type="entry name" value="MFS"/>
    <property type="match status" value="1"/>
</dbReference>
<name>A0A9W8TBP6_9HYPO</name>
<dbReference type="PANTHER" id="PTHR48022:SF59">
    <property type="entry name" value="MAJOR FACILITATOR SUPERFAMILY (MFS) PROFILE DOMAIN-CONTAINING PROTEIN"/>
    <property type="match status" value="1"/>
</dbReference>
<dbReference type="InterPro" id="IPR050360">
    <property type="entry name" value="MFS_Sugar_Transporters"/>
</dbReference>
<protein>
    <recommendedName>
        <fullName evidence="7">Major facilitator superfamily (MFS) profile domain-containing protein</fullName>
    </recommendedName>
</protein>
<keyword evidence="5 6" id="KW-0472">Membrane</keyword>
<keyword evidence="9" id="KW-1185">Reference proteome</keyword>
<feature type="transmembrane region" description="Helical" evidence="6">
    <location>
        <begin position="145"/>
        <end position="164"/>
    </location>
</feature>
<feature type="transmembrane region" description="Helical" evidence="6">
    <location>
        <begin position="20"/>
        <end position="38"/>
    </location>
</feature>